<comment type="caution">
    <text evidence="1">The sequence shown here is derived from an EMBL/GenBank/DDBJ whole genome shotgun (WGS) entry which is preliminary data.</text>
</comment>
<evidence type="ECO:0000313" key="1">
    <source>
        <dbReference type="EMBL" id="RSZ24222.1"/>
    </source>
</evidence>
<dbReference type="Pfam" id="PF19686">
    <property type="entry name" value="DUF6188"/>
    <property type="match status" value="1"/>
</dbReference>
<organism evidence="1 2">
    <name type="scientific">Variovorax beijingensis</name>
    <dbReference type="NCBI Taxonomy" id="2496117"/>
    <lineage>
        <taxon>Bacteria</taxon>
        <taxon>Pseudomonadati</taxon>
        <taxon>Pseudomonadota</taxon>
        <taxon>Betaproteobacteria</taxon>
        <taxon>Burkholderiales</taxon>
        <taxon>Comamonadaceae</taxon>
        <taxon>Variovorax</taxon>
    </lineage>
</organism>
<gene>
    <name evidence="1" type="ORF">EJO66_31970</name>
</gene>
<reference evidence="1 2" key="1">
    <citation type="submission" date="2018-12" db="EMBL/GenBank/DDBJ databases">
        <title>The genome sequences of strain 502.</title>
        <authorList>
            <person name="Gao J."/>
            <person name="Sun J."/>
        </authorList>
    </citation>
    <scope>NUCLEOTIDE SEQUENCE [LARGE SCALE GENOMIC DNA]</scope>
    <source>
        <strain evidence="1 2">502</strain>
    </source>
</reference>
<dbReference type="EMBL" id="RXFQ01000045">
    <property type="protein sequence ID" value="RSZ24222.1"/>
    <property type="molecule type" value="Genomic_DNA"/>
</dbReference>
<proteinExistence type="predicted"/>
<sequence>MVPVPKDPVSQVVCVEDYFQLLFQEERFSFFEVVEVATDQRILSRGQPGFCDALVELIGERASSVAMDDAGGLTVVFGSGSALRARSGAGAGPEAWKFDGSDGQIIISPN</sequence>
<dbReference type="RefSeq" id="WP_125967213.1">
    <property type="nucleotide sequence ID" value="NZ_RXFQ01000045.1"/>
</dbReference>
<evidence type="ECO:0000313" key="2">
    <source>
        <dbReference type="Proteomes" id="UP000271137"/>
    </source>
</evidence>
<name>A0ABX9ZX51_9BURK</name>
<keyword evidence="2" id="KW-1185">Reference proteome</keyword>
<protein>
    <submittedName>
        <fullName evidence="1">Uncharacterized protein</fullName>
    </submittedName>
</protein>
<accession>A0ABX9ZX51</accession>
<dbReference type="InterPro" id="IPR046179">
    <property type="entry name" value="DUF6188"/>
</dbReference>
<dbReference type="Proteomes" id="UP000271137">
    <property type="component" value="Unassembled WGS sequence"/>
</dbReference>